<organism evidence="2 3">
    <name type="scientific">Arabis nemorensis</name>
    <dbReference type="NCBI Taxonomy" id="586526"/>
    <lineage>
        <taxon>Eukaryota</taxon>
        <taxon>Viridiplantae</taxon>
        <taxon>Streptophyta</taxon>
        <taxon>Embryophyta</taxon>
        <taxon>Tracheophyta</taxon>
        <taxon>Spermatophyta</taxon>
        <taxon>Magnoliopsida</taxon>
        <taxon>eudicotyledons</taxon>
        <taxon>Gunneridae</taxon>
        <taxon>Pentapetalae</taxon>
        <taxon>rosids</taxon>
        <taxon>malvids</taxon>
        <taxon>Brassicales</taxon>
        <taxon>Brassicaceae</taxon>
        <taxon>Arabideae</taxon>
        <taxon>Arabis</taxon>
    </lineage>
</organism>
<dbReference type="Gene3D" id="3.60.10.10">
    <property type="entry name" value="Endonuclease/exonuclease/phosphatase"/>
    <property type="match status" value="1"/>
</dbReference>
<dbReference type="InterPro" id="IPR005135">
    <property type="entry name" value="Endo/exonuclease/phosphatase"/>
</dbReference>
<dbReference type="Pfam" id="PF03372">
    <property type="entry name" value="Exo_endo_phos"/>
    <property type="match status" value="1"/>
</dbReference>
<evidence type="ECO:0000313" key="3">
    <source>
        <dbReference type="Proteomes" id="UP000489600"/>
    </source>
</evidence>
<evidence type="ECO:0000313" key="2">
    <source>
        <dbReference type="EMBL" id="VVB06152.1"/>
    </source>
</evidence>
<proteinExistence type="predicted"/>
<gene>
    <name evidence="2" type="ORF">ANE_LOCUS16596</name>
</gene>
<dbReference type="SUPFAM" id="SSF56219">
    <property type="entry name" value="DNase I-like"/>
    <property type="match status" value="1"/>
</dbReference>
<dbReference type="Proteomes" id="UP000489600">
    <property type="component" value="Unassembled WGS sequence"/>
</dbReference>
<dbReference type="OrthoDB" id="1113098at2759"/>
<comment type="caution">
    <text evidence="2">The sequence shown here is derived from an EMBL/GenBank/DDBJ whole genome shotgun (WGS) entry which is preliminary data.</text>
</comment>
<reference evidence="2" key="1">
    <citation type="submission" date="2019-07" db="EMBL/GenBank/DDBJ databases">
        <authorList>
            <person name="Dittberner H."/>
        </authorList>
    </citation>
    <scope>NUCLEOTIDE SEQUENCE [LARGE SCALE GENOMIC DNA]</scope>
</reference>
<keyword evidence="3" id="KW-1185">Reference proteome</keyword>
<dbReference type="AlphaFoldDB" id="A0A565BXN6"/>
<name>A0A565BXN6_9BRAS</name>
<accession>A0A565BXN6</accession>
<dbReference type="PANTHER" id="PTHR33710">
    <property type="entry name" value="BNAC02G09200D PROTEIN"/>
    <property type="match status" value="1"/>
</dbReference>
<protein>
    <recommendedName>
        <fullName evidence="1">Endonuclease/exonuclease/phosphatase domain-containing protein</fullName>
    </recommendedName>
</protein>
<evidence type="ECO:0000259" key="1">
    <source>
        <dbReference type="Pfam" id="PF03372"/>
    </source>
</evidence>
<sequence>MIIYASNHVDSRRELWLELVVLSDSNELRGKPWIVLGDFNQVLHPTEHSKYSSVNVNRRIREFCNCLLEADLRDLNFRGNTYTWWNKRTAKPVAKKLDRILVNDQWNVDFPSAVATFGSPDFSDHASLSVVLDPLINRPRKSFKFYNYLLKNKEFLPLVSPLWYSFNVVGSVMFRVSQTYCT</sequence>
<dbReference type="EMBL" id="CABITT030000005">
    <property type="protein sequence ID" value="VVB06152.1"/>
    <property type="molecule type" value="Genomic_DNA"/>
</dbReference>
<dbReference type="GO" id="GO:0003824">
    <property type="term" value="F:catalytic activity"/>
    <property type="evidence" value="ECO:0007669"/>
    <property type="project" value="InterPro"/>
</dbReference>
<dbReference type="PANTHER" id="PTHR33710:SF77">
    <property type="entry name" value="DNASE I-LIKE SUPERFAMILY PROTEIN"/>
    <property type="match status" value="1"/>
</dbReference>
<dbReference type="InterPro" id="IPR036691">
    <property type="entry name" value="Endo/exonu/phosph_ase_sf"/>
</dbReference>
<feature type="domain" description="Endonuclease/exonuclease/phosphatase" evidence="1">
    <location>
        <begin position="6"/>
        <end position="125"/>
    </location>
</feature>